<dbReference type="Proteomes" id="UP000305760">
    <property type="component" value="Unassembled WGS sequence"/>
</dbReference>
<dbReference type="GO" id="GO:0005829">
    <property type="term" value="C:cytosol"/>
    <property type="evidence" value="ECO:0007669"/>
    <property type="project" value="TreeGrafter"/>
</dbReference>
<evidence type="ECO:0000313" key="2">
    <source>
        <dbReference type="EMBL" id="TNJ34781.1"/>
    </source>
</evidence>
<feature type="domain" description="Glutamine amidotransferase" evidence="1">
    <location>
        <begin position="22"/>
        <end position="181"/>
    </location>
</feature>
<dbReference type="Pfam" id="PF00117">
    <property type="entry name" value="GATase"/>
    <property type="match status" value="1"/>
</dbReference>
<accession>A0A5C4RVB2</accession>
<name>A0A5C4RVB2_9GAMM</name>
<dbReference type="OrthoDB" id="9813383at2"/>
<reference evidence="2 3" key="1">
    <citation type="submission" date="2019-03" db="EMBL/GenBank/DDBJ databases">
        <title>Arenimonas daejeonensis sp. nov., isolated from compost.</title>
        <authorList>
            <person name="Jeon C.O."/>
        </authorList>
    </citation>
    <scope>NUCLEOTIDE SEQUENCE [LARGE SCALE GENOMIC DNA]</scope>
    <source>
        <strain evidence="2 3">R29</strain>
    </source>
</reference>
<dbReference type="CDD" id="cd01741">
    <property type="entry name" value="GATase1_1"/>
    <property type="match status" value="1"/>
</dbReference>
<dbReference type="PRINTS" id="PR00096">
    <property type="entry name" value="GATASE"/>
</dbReference>
<dbReference type="GO" id="GO:0016740">
    <property type="term" value="F:transferase activity"/>
    <property type="evidence" value="ECO:0007669"/>
    <property type="project" value="UniProtKB-KW"/>
</dbReference>
<dbReference type="EMBL" id="SMDR01000001">
    <property type="protein sequence ID" value="TNJ34781.1"/>
    <property type="molecule type" value="Genomic_DNA"/>
</dbReference>
<dbReference type="SUPFAM" id="SSF52317">
    <property type="entry name" value="Class I glutamine amidotransferase-like"/>
    <property type="match status" value="1"/>
</dbReference>
<dbReference type="InterPro" id="IPR017926">
    <property type="entry name" value="GATASE"/>
</dbReference>
<dbReference type="FunFam" id="3.40.50.880:FF:000033">
    <property type="entry name" value="Glutamine amidotransferase class-I"/>
    <property type="match status" value="1"/>
</dbReference>
<dbReference type="PANTHER" id="PTHR42695">
    <property type="entry name" value="GLUTAMINE AMIDOTRANSFERASE YLR126C-RELATED"/>
    <property type="match status" value="1"/>
</dbReference>
<keyword evidence="2" id="KW-0808">Transferase</keyword>
<protein>
    <submittedName>
        <fullName evidence="2">Amidotransferase</fullName>
    </submittedName>
</protein>
<dbReference type="InterPro" id="IPR029062">
    <property type="entry name" value="Class_I_gatase-like"/>
</dbReference>
<dbReference type="PROSITE" id="PS51273">
    <property type="entry name" value="GATASE_TYPE_1"/>
    <property type="match status" value="1"/>
</dbReference>
<dbReference type="InterPro" id="IPR044992">
    <property type="entry name" value="ChyE-like"/>
</dbReference>
<dbReference type="PANTHER" id="PTHR42695:SF5">
    <property type="entry name" value="GLUTAMINE AMIDOTRANSFERASE YLR126C-RELATED"/>
    <property type="match status" value="1"/>
</dbReference>
<dbReference type="RefSeq" id="WP_139445530.1">
    <property type="nucleotide sequence ID" value="NZ_SMDR01000001.1"/>
</dbReference>
<keyword evidence="3" id="KW-1185">Reference proteome</keyword>
<proteinExistence type="predicted"/>
<evidence type="ECO:0000313" key="3">
    <source>
        <dbReference type="Proteomes" id="UP000305760"/>
    </source>
</evidence>
<sequence length="251" mass="28473">MSRLLVFQHVAAEPLGTLDPLIRRRGHRIRFVNFERDPDAQPVVDRYRGLVVLGGPMNVEDQPHRPHLRTELRAIEQALRQGKPVLGICLGAQLLAHVLGAPVRRHERPEIGWYDLQLTGAGQADTMLGKLAPRTPVFQWHGYTFDLPDGAVQLARTDTCEQQAFRWGDSAYGLQFHPEVDAPLIERWLEKPDHADELCHPALPHGREAIREHTRERAAPLQQQAEPAFEAFLDLVGRPARRVVLPSREWA</sequence>
<dbReference type="Gene3D" id="3.40.50.880">
    <property type="match status" value="1"/>
</dbReference>
<evidence type="ECO:0000259" key="1">
    <source>
        <dbReference type="Pfam" id="PF00117"/>
    </source>
</evidence>
<comment type="caution">
    <text evidence="2">The sequence shown here is derived from an EMBL/GenBank/DDBJ whole genome shotgun (WGS) entry which is preliminary data.</text>
</comment>
<organism evidence="2 3">
    <name type="scientific">Arenimonas terrae</name>
    <dbReference type="NCBI Taxonomy" id="2546226"/>
    <lineage>
        <taxon>Bacteria</taxon>
        <taxon>Pseudomonadati</taxon>
        <taxon>Pseudomonadota</taxon>
        <taxon>Gammaproteobacteria</taxon>
        <taxon>Lysobacterales</taxon>
        <taxon>Lysobacteraceae</taxon>
        <taxon>Arenimonas</taxon>
    </lineage>
</organism>
<dbReference type="AlphaFoldDB" id="A0A5C4RVB2"/>
<gene>
    <name evidence="2" type="ORF">E1B00_03085</name>
</gene>